<keyword evidence="2" id="KW-1003">Cell membrane</keyword>
<evidence type="ECO:0000256" key="1">
    <source>
        <dbReference type="ARBA" id="ARBA00004651"/>
    </source>
</evidence>
<dbReference type="FunCoup" id="A0A482WEM0">
    <property type="interactions" value="91"/>
</dbReference>
<dbReference type="GO" id="GO:0005549">
    <property type="term" value="F:odorant binding"/>
    <property type="evidence" value="ECO:0007669"/>
    <property type="project" value="InterPro"/>
</dbReference>
<feature type="transmembrane region" description="Helical" evidence="10">
    <location>
        <begin position="124"/>
        <end position="145"/>
    </location>
</feature>
<gene>
    <name evidence="11" type="ORF">LSTR_LSTR015678</name>
</gene>
<dbReference type="PANTHER" id="PTHR21137:SF35">
    <property type="entry name" value="ODORANT RECEPTOR 19A-RELATED"/>
    <property type="match status" value="1"/>
</dbReference>
<keyword evidence="6 10" id="KW-1133">Transmembrane helix</keyword>
<evidence type="ECO:0008006" key="13">
    <source>
        <dbReference type="Google" id="ProtNLM"/>
    </source>
</evidence>
<evidence type="ECO:0000256" key="3">
    <source>
        <dbReference type="ARBA" id="ARBA00022606"/>
    </source>
</evidence>
<evidence type="ECO:0000256" key="10">
    <source>
        <dbReference type="SAM" id="Phobius"/>
    </source>
</evidence>
<evidence type="ECO:0000256" key="6">
    <source>
        <dbReference type="ARBA" id="ARBA00022989"/>
    </source>
</evidence>
<dbReference type="OrthoDB" id="6618364at2759"/>
<dbReference type="InParanoid" id="A0A482WEM0"/>
<reference evidence="11 12" key="1">
    <citation type="journal article" date="2017" name="Gigascience">
        <title>Genome sequence of the small brown planthopper, Laodelphax striatellus.</title>
        <authorList>
            <person name="Zhu J."/>
            <person name="Jiang F."/>
            <person name="Wang X."/>
            <person name="Yang P."/>
            <person name="Bao Y."/>
            <person name="Zhao W."/>
            <person name="Wang W."/>
            <person name="Lu H."/>
            <person name="Wang Q."/>
            <person name="Cui N."/>
            <person name="Li J."/>
            <person name="Chen X."/>
            <person name="Luo L."/>
            <person name="Yu J."/>
            <person name="Kang L."/>
            <person name="Cui F."/>
        </authorList>
    </citation>
    <scope>NUCLEOTIDE SEQUENCE [LARGE SCALE GENOMIC DNA]</scope>
    <source>
        <strain evidence="11">Lst14</strain>
    </source>
</reference>
<feature type="transmembrane region" description="Helical" evidence="10">
    <location>
        <begin position="57"/>
        <end position="76"/>
    </location>
</feature>
<feature type="transmembrane region" description="Helical" evidence="10">
    <location>
        <begin position="190"/>
        <end position="214"/>
    </location>
</feature>
<evidence type="ECO:0000313" key="12">
    <source>
        <dbReference type="Proteomes" id="UP000291343"/>
    </source>
</evidence>
<evidence type="ECO:0000313" key="11">
    <source>
        <dbReference type="EMBL" id="RZF31984.1"/>
    </source>
</evidence>
<evidence type="ECO:0000256" key="5">
    <source>
        <dbReference type="ARBA" id="ARBA00022725"/>
    </source>
</evidence>
<feature type="transmembrane region" description="Helical" evidence="10">
    <location>
        <begin position="20"/>
        <end position="45"/>
    </location>
</feature>
<keyword evidence="7 10" id="KW-0472">Membrane</keyword>
<evidence type="ECO:0000256" key="8">
    <source>
        <dbReference type="ARBA" id="ARBA00023170"/>
    </source>
</evidence>
<feature type="non-terminal residue" evidence="11">
    <location>
        <position position="269"/>
    </location>
</feature>
<dbReference type="GO" id="GO:0004984">
    <property type="term" value="F:olfactory receptor activity"/>
    <property type="evidence" value="ECO:0007669"/>
    <property type="project" value="InterPro"/>
</dbReference>
<comment type="subcellular location">
    <subcellularLocation>
        <location evidence="1">Cell membrane</location>
        <topology evidence="1">Multi-pass membrane protein</topology>
    </subcellularLocation>
</comment>
<protein>
    <recommendedName>
        <fullName evidence="13">Odorant receptor</fullName>
    </recommendedName>
</protein>
<keyword evidence="12" id="KW-1185">Reference proteome</keyword>
<dbReference type="InterPro" id="IPR004117">
    <property type="entry name" value="7tm6_olfct_rcpt"/>
</dbReference>
<dbReference type="EMBL" id="QKKF02037736">
    <property type="protein sequence ID" value="RZF31984.1"/>
    <property type="molecule type" value="Genomic_DNA"/>
</dbReference>
<proteinExistence type="predicted"/>
<accession>A0A482WEM0</accession>
<feature type="transmembrane region" description="Helical" evidence="10">
    <location>
        <begin position="165"/>
        <end position="184"/>
    </location>
</feature>
<sequence>MNFVLITGLIVSPEQPWLAFNIFFIIFAAFSMTFFFVTGLISLYFARNDLVTFVELAHANTVVSGLWILISAHYLFKFPLGYDILKMIDKGIFEYDTKLNQAEVQKIRNTEKLYTNTFKKCYCISLVVIFILLAFVAPILIRIYVSEERKKIKQLNYDLPVPIWFPFYTGNVLGFSCAYLLFVIEIALIFLYMSAAIPFLFYGIFEMVAQLRILKLSIMNLKSRALEKYQRGCANLSEAQLETLEHDPHYERCVKESLKENIRHHAEIL</sequence>
<evidence type="ECO:0000256" key="4">
    <source>
        <dbReference type="ARBA" id="ARBA00022692"/>
    </source>
</evidence>
<keyword evidence="9" id="KW-0807">Transducer</keyword>
<evidence type="ECO:0000256" key="2">
    <source>
        <dbReference type="ARBA" id="ARBA00022475"/>
    </source>
</evidence>
<evidence type="ECO:0000256" key="9">
    <source>
        <dbReference type="ARBA" id="ARBA00023224"/>
    </source>
</evidence>
<keyword evidence="8" id="KW-0675">Receptor</keyword>
<comment type="caution">
    <text evidence="11">The sequence shown here is derived from an EMBL/GenBank/DDBJ whole genome shotgun (WGS) entry which is preliminary data.</text>
</comment>
<keyword evidence="5" id="KW-0552">Olfaction</keyword>
<dbReference type="GO" id="GO:0005886">
    <property type="term" value="C:plasma membrane"/>
    <property type="evidence" value="ECO:0007669"/>
    <property type="project" value="UniProtKB-SubCell"/>
</dbReference>
<dbReference type="PANTHER" id="PTHR21137">
    <property type="entry name" value="ODORANT RECEPTOR"/>
    <property type="match status" value="1"/>
</dbReference>
<organism evidence="11 12">
    <name type="scientific">Laodelphax striatellus</name>
    <name type="common">Small brown planthopper</name>
    <name type="synonym">Delphax striatella</name>
    <dbReference type="NCBI Taxonomy" id="195883"/>
    <lineage>
        <taxon>Eukaryota</taxon>
        <taxon>Metazoa</taxon>
        <taxon>Ecdysozoa</taxon>
        <taxon>Arthropoda</taxon>
        <taxon>Hexapoda</taxon>
        <taxon>Insecta</taxon>
        <taxon>Pterygota</taxon>
        <taxon>Neoptera</taxon>
        <taxon>Paraneoptera</taxon>
        <taxon>Hemiptera</taxon>
        <taxon>Auchenorrhyncha</taxon>
        <taxon>Fulgoroidea</taxon>
        <taxon>Delphacidae</taxon>
        <taxon>Criomorphinae</taxon>
        <taxon>Laodelphax</taxon>
    </lineage>
</organism>
<dbReference type="Proteomes" id="UP000291343">
    <property type="component" value="Unassembled WGS sequence"/>
</dbReference>
<dbReference type="AlphaFoldDB" id="A0A482WEM0"/>
<evidence type="ECO:0000256" key="7">
    <source>
        <dbReference type="ARBA" id="ARBA00023136"/>
    </source>
</evidence>
<keyword evidence="4 10" id="KW-0812">Transmembrane</keyword>
<dbReference type="GO" id="GO:0007165">
    <property type="term" value="P:signal transduction"/>
    <property type="evidence" value="ECO:0007669"/>
    <property type="project" value="UniProtKB-KW"/>
</dbReference>
<keyword evidence="3" id="KW-0716">Sensory transduction</keyword>
<name>A0A482WEM0_LAOST</name>